<evidence type="ECO:0000256" key="1">
    <source>
        <dbReference type="ARBA" id="ARBA00022679"/>
    </source>
</evidence>
<organism evidence="2 3">
    <name type="scientific">Achromobacter agilis</name>
    <dbReference type="NCBI Taxonomy" id="1353888"/>
    <lineage>
        <taxon>Bacteria</taxon>
        <taxon>Pseudomonadati</taxon>
        <taxon>Pseudomonadota</taxon>
        <taxon>Betaproteobacteria</taxon>
        <taxon>Burkholderiales</taxon>
        <taxon>Alcaligenaceae</taxon>
        <taxon>Achromobacter</taxon>
    </lineage>
</organism>
<dbReference type="Gene3D" id="3.30.1540.10">
    <property type="entry name" value="formyl-coa transferase, domain 3"/>
    <property type="match status" value="1"/>
</dbReference>
<dbReference type="InterPro" id="IPR023606">
    <property type="entry name" value="CoA-Trfase_III_dom_1_sf"/>
</dbReference>
<dbReference type="EC" id="2.8.3.19" evidence="2"/>
<protein>
    <submittedName>
        <fullName evidence="2">Acetyl-CoA:oxalate CoA-transferase</fullName>
        <ecNumber evidence="2">2.8.3.19</ecNumber>
    </submittedName>
</protein>
<evidence type="ECO:0000313" key="3">
    <source>
        <dbReference type="Proteomes" id="UP000289184"/>
    </source>
</evidence>
<dbReference type="Pfam" id="PF02515">
    <property type="entry name" value="CoA_transf_3"/>
    <property type="match status" value="1"/>
</dbReference>
<keyword evidence="3" id="KW-1185">Reference proteome</keyword>
<dbReference type="Gene3D" id="3.40.50.10540">
    <property type="entry name" value="Crotonobetainyl-coa:carnitine coa-transferase, domain 1"/>
    <property type="match status" value="1"/>
</dbReference>
<evidence type="ECO:0000313" key="2">
    <source>
        <dbReference type="EMBL" id="SSW71865.1"/>
    </source>
</evidence>
<accession>A0A446CVM7</accession>
<dbReference type="InterPro" id="IPR044855">
    <property type="entry name" value="CoA-Trfase_III_dom3_sf"/>
</dbReference>
<gene>
    <name evidence="2" type="primary">yfdE_9</name>
    <name evidence="2" type="ORF">AGI3411_05343</name>
</gene>
<keyword evidence="1 2" id="KW-0808">Transferase</keyword>
<dbReference type="Proteomes" id="UP000289184">
    <property type="component" value="Unassembled WGS sequence"/>
</dbReference>
<dbReference type="SUPFAM" id="SSF89796">
    <property type="entry name" value="CoA-transferase family III (CaiB/BaiF)"/>
    <property type="match status" value="1"/>
</dbReference>
<dbReference type="PANTHER" id="PTHR48207:SF4">
    <property type="entry name" value="BLL6097 PROTEIN"/>
    <property type="match status" value="1"/>
</dbReference>
<dbReference type="EMBL" id="UFQB01000032">
    <property type="protein sequence ID" value="SSW71865.1"/>
    <property type="molecule type" value="Genomic_DNA"/>
</dbReference>
<dbReference type="InterPro" id="IPR050483">
    <property type="entry name" value="CoA-transferase_III_domain"/>
</dbReference>
<sequence length="420" mass="44558">MGRVYHRLIDVFPLDAMDSAVAADMNDGPFSGLRVLDISQGIAGPYCGQMLWQQGAEVVKVEPPAGDWGRHVGTVAGAHSALSVAYNAGKRGVCLDARHPAGREALRRLADGADVLIQNFRPGVAARMGVGYQDLAPHAPGLVYVSISGYGEDGPYASAPASDSVMQADSGLMYANQDEAGVPRRIGVLMADIATALYAAQATMAALYRQARTGLGSHVQLSLFQACAALQVNDILAYGMAGARRAGPVSAPNGVFDTADGRLSVLALNNDQFARLCRALERPEWLLDPAYADNAGRMARRETLHRELAAQLATRTSCHWIERLSREDVLHARVRGYDELAAHPQAQHVDLLQTLAQPGVGALPYAALPGLAQRRPLAAAPAIGQHTRDVLRDWGWTASDIQALLAAGALVQGNVQAEAA</sequence>
<dbReference type="GO" id="GO:0008410">
    <property type="term" value="F:CoA-transferase activity"/>
    <property type="evidence" value="ECO:0007669"/>
    <property type="project" value="TreeGrafter"/>
</dbReference>
<name>A0A446CVM7_9BURK</name>
<proteinExistence type="predicted"/>
<dbReference type="PANTHER" id="PTHR48207">
    <property type="entry name" value="SUCCINATE--HYDROXYMETHYLGLUTARATE COA-TRANSFERASE"/>
    <property type="match status" value="1"/>
</dbReference>
<reference evidence="2 3" key="1">
    <citation type="submission" date="2018-07" db="EMBL/GenBank/DDBJ databases">
        <authorList>
            <person name="Peeters C."/>
        </authorList>
    </citation>
    <scope>NUCLEOTIDE SEQUENCE [LARGE SCALE GENOMIC DNA]</scope>
    <source>
        <strain evidence="2 3">LMG 3411</strain>
    </source>
</reference>
<dbReference type="InterPro" id="IPR003673">
    <property type="entry name" value="CoA-Trfase_fam_III"/>
</dbReference>
<dbReference type="AlphaFoldDB" id="A0A446CVM7"/>